<gene>
    <name evidence="5" type="ORF">AB1Y20_020420</name>
</gene>
<dbReference type="InterPro" id="IPR026590">
    <property type="entry name" value="Ssirtuin_cat_dom"/>
</dbReference>
<proteinExistence type="predicted"/>
<dbReference type="EMBL" id="JBGBPQ010000004">
    <property type="protein sequence ID" value="KAL1525566.1"/>
    <property type="molecule type" value="Genomic_DNA"/>
</dbReference>
<dbReference type="SUPFAM" id="SSF52467">
    <property type="entry name" value="DHS-like NAD/FAD-binding domain"/>
    <property type="match status" value="1"/>
</dbReference>
<sequence length="319" mass="35206">MSLVYLRERDAVAVPPPSTSAERHAALENAAEAIIHADGLLFTAGAGMGVDSGLPDFRGTTTGLFAGVTEMTYEQMSDDRHFLEDPLFAWGVNSAQMNMYRKADPHSGYLTLKKWAEQLGKEYFVWTSNIDGQFRKAGFPAERIVTCHGEMEYLQCTDRKCCQAGGENHVWSSANLPSKVEVDATTLRLVDASLLETPAFRCPRCGSVARPNVWFCSDQNYWSHPARHEASSRYRRWLETMHEGNKRLVVIECGAGLAIPAVRCEGEDAVEHAGEGSFLVRVNPSDCRVPAHRGIGLPFAAAHGLCLLDKIVQQHLNQA</sequence>
<feature type="binding site" evidence="3">
    <location>
        <position position="205"/>
    </location>
    <ligand>
        <name>Zn(2+)</name>
        <dbReference type="ChEBI" id="CHEBI:29105"/>
    </ligand>
</feature>
<feature type="binding site" evidence="3">
    <location>
        <position position="202"/>
    </location>
    <ligand>
        <name>Zn(2+)</name>
        <dbReference type="ChEBI" id="CHEBI:29105"/>
    </ligand>
</feature>
<evidence type="ECO:0000256" key="2">
    <source>
        <dbReference type="ARBA" id="ARBA00023027"/>
    </source>
</evidence>
<dbReference type="InterPro" id="IPR029035">
    <property type="entry name" value="DHS-like_NAD/FAD-binding_dom"/>
</dbReference>
<dbReference type="GO" id="GO:0017136">
    <property type="term" value="F:histone deacetylase activity, NAD-dependent"/>
    <property type="evidence" value="ECO:0007669"/>
    <property type="project" value="TreeGrafter"/>
</dbReference>
<keyword evidence="3" id="KW-0479">Metal-binding</keyword>
<evidence type="ECO:0000313" key="6">
    <source>
        <dbReference type="Proteomes" id="UP001515480"/>
    </source>
</evidence>
<name>A0AB34JXB3_PRYPA</name>
<keyword evidence="6" id="KW-1185">Reference proteome</keyword>
<dbReference type="Proteomes" id="UP001515480">
    <property type="component" value="Unassembled WGS sequence"/>
</dbReference>
<dbReference type="CDD" id="cd00296">
    <property type="entry name" value="SIR2"/>
    <property type="match status" value="1"/>
</dbReference>
<feature type="binding site" evidence="3">
    <location>
        <position position="156"/>
    </location>
    <ligand>
        <name>Zn(2+)</name>
        <dbReference type="ChEBI" id="CHEBI:29105"/>
    </ligand>
</feature>
<dbReference type="GO" id="GO:0070403">
    <property type="term" value="F:NAD+ binding"/>
    <property type="evidence" value="ECO:0007669"/>
    <property type="project" value="InterPro"/>
</dbReference>
<evidence type="ECO:0000256" key="3">
    <source>
        <dbReference type="PROSITE-ProRule" id="PRU00236"/>
    </source>
</evidence>
<dbReference type="Gene3D" id="3.30.1600.10">
    <property type="entry name" value="SIR2/SIRT2 'Small Domain"/>
    <property type="match status" value="1"/>
</dbReference>
<comment type="caution">
    <text evidence="5">The sequence shown here is derived from an EMBL/GenBank/DDBJ whole genome shotgun (WGS) entry which is preliminary data.</text>
</comment>
<feature type="active site" description="Proton acceptor" evidence="3">
    <location>
        <position position="148"/>
    </location>
</feature>
<dbReference type="PANTHER" id="PTHR11085">
    <property type="entry name" value="NAD-DEPENDENT PROTEIN DEACYLASE SIRTUIN-5, MITOCHONDRIAL-RELATED"/>
    <property type="match status" value="1"/>
</dbReference>
<dbReference type="InterPro" id="IPR003000">
    <property type="entry name" value="Sirtuin"/>
</dbReference>
<feature type="domain" description="Deacetylase sirtuin-type" evidence="4">
    <location>
        <begin position="20"/>
        <end position="319"/>
    </location>
</feature>
<dbReference type="Pfam" id="PF02146">
    <property type="entry name" value="SIR2"/>
    <property type="match status" value="1"/>
</dbReference>
<dbReference type="PANTHER" id="PTHR11085:SF4">
    <property type="entry name" value="NAD-DEPENDENT PROTEIN DEACYLASE"/>
    <property type="match status" value="1"/>
</dbReference>
<protein>
    <recommendedName>
        <fullName evidence="4">Deacetylase sirtuin-type domain-containing protein</fullName>
    </recommendedName>
</protein>
<dbReference type="AlphaFoldDB" id="A0AB34JXB3"/>
<keyword evidence="2" id="KW-0520">NAD</keyword>
<dbReference type="GO" id="GO:0046872">
    <property type="term" value="F:metal ion binding"/>
    <property type="evidence" value="ECO:0007669"/>
    <property type="project" value="UniProtKB-KW"/>
</dbReference>
<dbReference type="PROSITE" id="PS50305">
    <property type="entry name" value="SIRTUIN"/>
    <property type="match status" value="1"/>
</dbReference>
<keyword evidence="3" id="KW-0862">Zinc</keyword>
<evidence type="ECO:0000256" key="1">
    <source>
        <dbReference type="ARBA" id="ARBA00022679"/>
    </source>
</evidence>
<feature type="binding site" evidence="3">
    <location>
        <position position="162"/>
    </location>
    <ligand>
        <name>Zn(2+)</name>
        <dbReference type="ChEBI" id="CHEBI:29105"/>
    </ligand>
</feature>
<dbReference type="InterPro" id="IPR050134">
    <property type="entry name" value="NAD-dep_sirtuin_deacylases"/>
</dbReference>
<reference evidence="5 6" key="1">
    <citation type="journal article" date="2024" name="Science">
        <title>Giant polyketide synthase enzymes in the biosynthesis of giant marine polyether toxins.</title>
        <authorList>
            <person name="Fallon T.R."/>
            <person name="Shende V.V."/>
            <person name="Wierzbicki I.H."/>
            <person name="Pendleton A.L."/>
            <person name="Watervoot N.F."/>
            <person name="Auber R.P."/>
            <person name="Gonzalez D.J."/>
            <person name="Wisecaver J.H."/>
            <person name="Moore B.S."/>
        </authorList>
    </citation>
    <scope>NUCLEOTIDE SEQUENCE [LARGE SCALE GENOMIC DNA]</scope>
    <source>
        <strain evidence="5 6">12B1</strain>
    </source>
</reference>
<dbReference type="InterPro" id="IPR026591">
    <property type="entry name" value="Sirtuin_cat_small_dom_sf"/>
</dbReference>
<evidence type="ECO:0000259" key="4">
    <source>
        <dbReference type="PROSITE" id="PS50305"/>
    </source>
</evidence>
<accession>A0AB34JXB3</accession>
<dbReference type="Gene3D" id="3.40.50.1220">
    <property type="entry name" value="TPP-binding domain"/>
    <property type="match status" value="1"/>
</dbReference>
<evidence type="ECO:0000313" key="5">
    <source>
        <dbReference type="EMBL" id="KAL1525566.1"/>
    </source>
</evidence>
<organism evidence="5 6">
    <name type="scientific">Prymnesium parvum</name>
    <name type="common">Toxic golden alga</name>
    <dbReference type="NCBI Taxonomy" id="97485"/>
    <lineage>
        <taxon>Eukaryota</taxon>
        <taxon>Haptista</taxon>
        <taxon>Haptophyta</taxon>
        <taxon>Prymnesiophyceae</taxon>
        <taxon>Prymnesiales</taxon>
        <taxon>Prymnesiaceae</taxon>
        <taxon>Prymnesium</taxon>
    </lineage>
</organism>
<keyword evidence="1" id="KW-0808">Transferase</keyword>